<dbReference type="PANTHER" id="PTHR45865:SF1">
    <property type="entry name" value="E3 UBIQUITIN-PROTEIN LIGASE SHPRH"/>
    <property type="match status" value="1"/>
</dbReference>
<feature type="region of interest" description="Disordered" evidence="8">
    <location>
        <begin position="23"/>
        <end position="44"/>
    </location>
</feature>
<keyword evidence="5" id="KW-0862">Zinc</keyword>
<dbReference type="Gene3D" id="3.40.50.300">
    <property type="entry name" value="P-loop containing nucleotide triphosphate hydrolases"/>
    <property type="match status" value="1"/>
</dbReference>
<dbReference type="InterPro" id="IPR001841">
    <property type="entry name" value="Znf_RING"/>
</dbReference>
<name>A0A5N7B4I9_9EURO</name>
<evidence type="ECO:0000256" key="8">
    <source>
        <dbReference type="SAM" id="MobiDB-lite"/>
    </source>
</evidence>
<evidence type="ECO:0000256" key="7">
    <source>
        <dbReference type="PROSITE-ProRule" id="PRU00175"/>
    </source>
</evidence>
<dbReference type="PROSITE" id="PS50089">
    <property type="entry name" value="ZF_RING_2"/>
    <property type="match status" value="1"/>
</dbReference>
<dbReference type="GO" id="GO:0008270">
    <property type="term" value="F:zinc ion binding"/>
    <property type="evidence" value="ECO:0007669"/>
    <property type="project" value="UniProtKB-KW"/>
</dbReference>
<dbReference type="SMART" id="SM00184">
    <property type="entry name" value="RING"/>
    <property type="match status" value="1"/>
</dbReference>
<reference evidence="10 11" key="1">
    <citation type="submission" date="2019-04" db="EMBL/GenBank/DDBJ databases">
        <title>Friends and foes A comparative genomics studyof 23 Aspergillus species from section Flavi.</title>
        <authorList>
            <consortium name="DOE Joint Genome Institute"/>
            <person name="Kjaerbolling I."/>
            <person name="Vesth T."/>
            <person name="Frisvad J.C."/>
            <person name="Nybo J.L."/>
            <person name="Theobald S."/>
            <person name="Kildgaard S."/>
            <person name="Isbrandt T."/>
            <person name="Kuo A."/>
            <person name="Sato A."/>
            <person name="Lyhne E.K."/>
            <person name="Kogle M.E."/>
            <person name="Wiebenga A."/>
            <person name="Kun R.S."/>
            <person name="Lubbers R.J."/>
            <person name="Makela M.R."/>
            <person name="Barry K."/>
            <person name="Chovatia M."/>
            <person name="Clum A."/>
            <person name="Daum C."/>
            <person name="Haridas S."/>
            <person name="He G."/>
            <person name="LaButti K."/>
            <person name="Lipzen A."/>
            <person name="Mondo S."/>
            <person name="Riley R."/>
            <person name="Salamov A."/>
            <person name="Simmons B.A."/>
            <person name="Magnuson J.K."/>
            <person name="Henrissat B."/>
            <person name="Mortensen U.H."/>
            <person name="Larsen T.O."/>
            <person name="Devries R.P."/>
            <person name="Grigoriev I.V."/>
            <person name="Machida M."/>
            <person name="Baker S.E."/>
            <person name="Andersen M.R."/>
        </authorList>
    </citation>
    <scope>NUCLEOTIDE SEQUENCE [LARGE SCALE GENOMIC DNA]</scope>
    <source>
        <strain evidence="10 11">IBT 29228</strain>
    </source>
</reference>
<dbReference type="Gene3D" id="3.40.50.10810">
    <property type="entry name" value="Tandem AAA-ATPase domain"/>
    <property type="match status" value="1"/>
</dbReference>
<evidence type="ECO:0000313" key="11">
    <source>
        <dbReference type="Proteomes" id="UP000326198"/>
    </source>
</evidence>
<dbReference type="Pfam" id="PF00176">
    <property type="entry name" value="SNF2-rel_dom"/>
    <property type="match status" value="1"/>
</dbReference>
<gene>
    <name evidence="10" type="ORF">BDV26DRAFT_293747</name>
</gene>
<dbReference type="InterPro" id="IPR001650">
    <property type="entry name" value="Helicase_C-like"/>
</dbReference>
<protein>
    <submittedName>
        <fullName evidence="10">SNF2 family N-terminal domain-containing protein</fullName>
    </submittedName>
</protein>
<dbReference type="InterPro" id="IPR059033">
    <property type="entry name" value="C144_05_dom"/>
</dbReference>
<dbReference type="InterPro" id="IPR038718">
    <property type="entry name" value="SNF2-like_sf"/>
</dbReference>
<dbReference type="PANTHER" id="PTHR45865">
    <property type="entry name" value="E3 UBIQUITIN-PROTEIN LIGASE SHPRH FAMILY MEMBER"/>
    <property type="match status" value="1"/>
</dbReference>
<evidence type="ECO:0000259" key="9">
    <source>
        <dbReference type="PROSITE" id="PS50089"/>
    </source>
</evidence>
<accession>A0A5N7B4I9</accession>
<dbReference type="GO" id="GO:0005524">
    <property type="term" value="F:ATP binding"/>
    <property type="evidence" value="ECO:0007669"/>
    <property type="project" value="InterPro"/>
</dbReference>
<dbReference type="InterPro" id="IPR013083">
    <property type="entry name" value="Znf_RING/FYVE/PHD"/>
</dbReference>
<evidence type="ECO:0000256" key="5">
    <source>
        <dbReference type="ARBA" id="ARBA00022833"/>
    </source>
</evidence>
<dbReference type="CDD" id="cd18793">
    <property type="entry name" value="SF2_C_SNF"/>
    <property type="match status" value="1"/>
</dbReference>
<keyword evidence="2" id="KW-0547">Nucleotide-binding</keyword>
<evidence type="ECO:0000313" key="10">
    <source>
        <dbReference type="EMBL" id="KAE8376835.1"/>
    </source>
</evidence>
<evidence type="ECO:0000256" key="2">
    <source>
        <dbReference type="ARBA" id="ARBA00022741"/>
    </source>
</evidence>
<dbReference type="InterPro" id="IPR017907">
    <property type="entry name" value="Znf_RING_CS"/>
</dbReference>
<dbReference type="CDD" id="cd18070">
    <property type="entry name" value="DEXQc_SHPRH"/>
    <property type="match status" value="1"/>
</dbReference>
<evidence type="ECO:0000256" key="4">
    <source>
        <dbReference type="ARBA" id="ARBA00022801"/>
    </source>
</evidence>
<evidence type="ECO:0000256" key="6">
    <source>
        <dbReference type="ARBA" id="ARBA00022840"/>
    </source>
</evidence>
<keyword evidence="1" id="KW-0479">Metal-binding</keyword>
<dbReference type="GO" id="GO:0000209">
    <property type="term" value="P:protein polyubiquitination"/>
    <property type="evidence" value="ECO:0007669"/>
    <property type="project" value="TreeGrafter"/>
</dbReference>
<dbReference type="InterPro" id="IPR049730">
    <property type="entry name" value="SNF2/RAD54-like_C"/>
</dbReference>
<keyword evidence="11" id="KW-1185">Reference proteome</keyword>
<dbReference type="EMBL" id="ML736233">
    <property type="protein sequence ID" value="KAE8376835.1"/>
    <property type="molecule type" value="Genomic_DNA"/>
</dbReference>
<feature type="region of interest" description="Disordered" evidence="8">
    <location>
        <begin position="736"/>
        <end position="760"/>
    </location>
</feature>
<dbReference type="Proteomes" id="UP000326198">
    <property type="component" value="Unassembled WGS sequence"/>
</dbReference>
<feature type="domain" description="RING-type" evidence="9">
    <location>
        <begin position="1129"/>
        <end position="1167"/>
    </location>
</feature>
<evidence type="ECO:0000256" key="1">
    <source>
        <dbReference type="ARBA" id="ARBA00022723"/>
    </source>
</evidence>
<dbReference type="InterPro" id="IPR027417">
    <property type="entry name" value="P-loop_NTPase"/>
</dbReference>
<dbReference type="Pfam" id="PF13639">
    <property type="entry name" value="zf-RING_2"/>
    <property type="match status" value="1"/>
</dbReference>
<dbReference type="GO" id="GO:0061630">
    <property type="term" value="F:ubiquitin protein ligase activity"/>
    <property type="evidence" value="ECO:0007669"/>
    <property type="project" value="TreeGrafter"/>
</dbReference>
<keyword evidence="4" id="KW-0378">Hydrolase</keyword>
<dbReference type="InterPro" id="IPR000330">
    <property type="entry name" value="SNF2_N"/>
</dbReference>
<dbReference type="Pfam" id="PF26021">
    <property type="entry name" value="Ferritin_C144_05"/>
    <property type="match status" value="1"/>
</dbReference>
<keyword evidence="3 7" id="KW-0863">Zinc-finger</keyword>
<dbReference type="SUPFAM" id="SSF57850">
    <property type="entry name" value="RING/U-box"/>
    <property type="match status" value="1"/>
</dbReference>
<sequence>MTDRVPTTLGAVPDILITALARTPQEDLDSDDPPNKRRKLTPGIQSLRELNGLSDTGVPRGYIPLARFHLYLEFAAASPIQDDLDRSFDRLSQLPIHISAEKNVCVGATPPYLFMLELATTVDREIVFRYESRDSPFLAFGRDLELANSLVCADRLPRKIPIVCYQSTLYTVPQRKTSFCLETIILWKDSLDILGNNQLVDGARKVFSMYVLQEQEGFASQEERYSRRRLEWSPRDFYDNVYVPPDEPGSSAEIECSLIECQLFPFQRRAVRWLLQREGMELQADGQVVPVRDKLKGTLPISFREFTDADGRVCFASQLFMIVTTDLAKWFDGSNHLRGGILAEEMGLGKTVEIISLMCLNRRPLAPEEAFSDRYPDGLRPSGATLIITPPAILEQWEQEIKLHAPGLSVLHYTGIQRHQSLSDEELVELLADQDVVLTTYNILAREVHYSGDVPQRNLRHKKRFEPRRTPLVRISWWRVCIDEAQMIESGVSNAARVARLIPRQNAWAVTGTPLRKDISDLLGLLLFLRYEPFCGVIWNRLCWSFRHELANIVRMIALRHSKDHVRNELHIPPQKRIVITVPFMAVEEQRYGQLFEEMCGACGLDLSGAPLNGDWDPDDPSIVERMRSWLTKLRRTCLHTVGKPRRGLGTSAGPLRSVAEVLEVMIDQNDALVHAEERSLLLSQLRRGQLLENAKHRQQALDLWTKSLERANVMVKECRNRLHSERMECRTSAINADRDVMSADTASEEEDEEASRNTRVGARQRLRAALEVQHICVFFTGNAYFQIKTDSKLTKPDSEEFRTLEKREVEAYESAKLIRKEMLTEVSRKVGRLMKKIRERAQNNQFVYIPQMKPQLWSKGLESRRILDKLEDFCDSMNKHAAQYDEWRQTMIKFLSQSLIDQEDESELEGDEYEKSTKHQDEMYVYMEALRAMLADRQDALTGQKNVLIAHEAKSGIVQAQKGEGPSPSLFLQMMNIRSGRKPDPQLGSLRGIISELRSLSTSLEWQASGGNPRARAELELIALILQNVSQMASEQAKVVANMEKEVEMFRDTMNNRLEYYRQLQLISDTVAPYDEESAGKPLDEALFSAKLRQEETIDEKISALRAKHRYLIHLRDESGSDDSSKICVICQSSFEVGVLTVCGHKYCKDCLRMWWHQHRTCPTCKKRLKANDFYQITYKPQELLVQEEKPPTKIEPECRPKNSIYTDISSGTLREIKTVDLDGSFGTKIDTLARHILWLRHHDPGAKSVIFSQYKDFLEVLAIAFHRFKICFSSVDSKDGISKFKGDPSVECFFLHARAHSSGLNLVNATHVFLCEPLINTAIELQVIARVHRIGQHRPTTVWMYLISETVEETIYELSVSRRLSHIVQKEKEEPTQGNFQDGRAATNDITEAVIDSANSLEIQDAALSSLMAGGAFGGELVRKDDLWRCLFGSLAKKEVNNFQTYADGEVTRFLRGEAAEQRRNAGAGS</sequence>
<dbReference type="SMART" id="SM00487">
    <property type="entry name" value="DEXDc"/>
    <property type="match status" value="1"/>
</dbReference>
<dbReference type="SUPFAM" id="SSF52540">
    <property type="entry name" value="P-loop containing nucleoside triphosphate hydrolases"/>
    <property type="match status" value="2"/>
</dbReference>
<dbReference type="GO" id="GO:0005634">
    <property type="term" value="C:nucleus"/>
    <property type="evidence" value="ECO:0007669"/>
    <property type="project" value="TreeGrafter"/>
</dbReference>
<proteinExistence type="predicted"/>
<dbReference type="FunFam" id="3.40.50.300:FF:001870">
    <property type="entry name" value="SNF2 family helicase/ATPase, putative"/>
    <property type="match status" value="1"/>
</dbReference>
<dbReference type="GO" id="GO:0006974">
    <property type="term" value="P:DNA damage response"/>
    <property type="evidence" value="ECO:0007669"/>
    <property type="project" value="TreeGrafter"/>
</dbReference>
<keyword evidence="6" id="KW-0067">ATP-binding</keyword>
<dbReference type="FunFam" id="3.40.50.10810:FF:000059">
    <property type="entry name" value="SNF2 family helicase/ATPase, putative"/>
    <property type="match status" value="1"/>
</dbReference>
<dbReference type="PROSITE" id="PS00518">
    <property type="entry name" value="ZF_RING_1"/>
    <property type="match status" value="1"/>
</dbReference>
<dbReference type="Gene3D" id="3.30.40.10">
    <property type="entry name" value="Zinc/RING finger domain, C3HC4 (zinc finger)"/>
    <property type="match status" value="1"/>
</dbReference>
<organism evidence="10 11">
    <name type="scientific">Aspergillus bertholletiae</name>
    <dbReference type="NCBI Taxonomy" id="1226010"/>
    <lineage>
        <taxon>Eukaryota</taxon>
        <taxon>Fungi</taxon>
        <taxon>Dikarya</taxon>
        <taxon>Ascomycota</taxon>
        <taxon>Pezizomycotina</taxon>
        <taxon>Eurotiomycetes</taxon>
        <taxon>Eurotiomycetidae</taxon>
        <taxon>Eurotiales</taxon>
        <taxon>Aspergillaceae</taxon>
        <taxon>Aspergillus</taxon>
        <taxon>Aspergillus subgen. Circumdati</taxon>
    </lineage>
</organism>
<dbReference type="InterPro" id="IPR052583">
    <property type="entry name" value="ATP-helicase/E3_Ub-Ligase"/>
</dbReference>
<dbReference type="OrthoDB" id="5330228at2759"/>
<dbReference type="Pfam" id="PF00271">
    <property type="entry name" value="Helicase_C"/>
    <property type="match status" value="1"/>
</dbReference>
<dbReference type="InterPro" id="IPR014001">
    <property type="entry name" value="Helicase_ATP-bd"/>
</dbReference>
<dbReference type="GO" id="GO:0016787">
    <property type="term" value="F:hydrolase activity"/>
    <property type="evidence" value="ECO:0007669"/>
    <property type="project" value="UniProtKB-KW"/>
</dbReference>
<evidence type="ECO:0000256" key="3">
    <source>
        <dbReference type="ARBA" id="ARBA00022771"/>
    </source>
</evidence>